<evidence type="ECO:0000256" key="5">
    <source>
        <dbReference type="SAM" id="SignalP"/>
    </source>
</evidence>
<reference evidence="7 8" key="1">
    <citation type="submission" date="2018-05" db="EMBL/GenBank/DDBJ databases">
        <title>Genomic Encyclopedia of Type Strains, Phase IV (KMG-IV): sequencing the most valuable type-strain genomes for metagenomic binning, comparative biology and taxonomic classification.</title>
        <authorList>
            <person name="Goeker M."/>
        </authorList>
    </citation>
    <scope>NUCLEOTIDE SEQUENCE [LARGE SCALE GENOMIC DNA]</scope>
    <source>
        <strain evidence="7 8">DSM 23606</strain>
    </source>
</reference>
<feature type="domain" description="Outer membrane protein assembly factor BamE" evidence="6">
    <location>
        <begin position="35"/>
        <end position="106"/>
    </location>
</feature>
<accession>A0A317MT47</accession>
<keyword evidence="3 4" id="KW-0998">Cell outer membrane</keyword>
<comment type="subcellular location">
    <subcellularLocation>
        <location evidence="4">Cell outer membrane</location>
        <topology evidence="4">Lipid-anchor</topology>
    </subcellularLocation>
</comment>
<comment type="caution">
    <text evidence="7">The sequence shown here is derived from an EMBL/GenBank/DDBJ whole genome shotgun (WGS) entry which is preliminary data.</text>
</comment>
<dbReference type="GO" id="GO:0030674">
    <property type="term" value="F:protein-macromolecule adaptor activity"/>
    <property type="evidence" value="ECO:0007669"/>
    <property type="project" value="TreeGrafter"/>
</dbReference>
<keyword evidence="2 4" id="KW-0472">Membrane</keyword>
<dbReference type="Gene3D" id="3.30.1450.10">
    <property type="match status" value="1"/>
</dbReference>
<evidence type="ECO:0000256" key="1">
    <source>
        <dbReference type="ARBA" id="ARBA00022729"/>
    </source>
</evidence>
<dbReference type="InterPro" id="IPR026592">
    <property type="entry name" value="BamE"/>
</dbReference>
<dbReference type="HAMAP" id="MF_00925">
    <property type="entry name" value="OM_assembly_BamE"/>
    <property type="match status" value="1"/>
</dbReference>
<evidence type="ECO:0000256" key="3">
    <source>
        <dbReference type="ARBA" id="ARBA00023237"/>
    </source>
</evidence>
<dbReference type="PANTHER" id="PTHR37482:SF1">
    <property type="entry name" value="OUTER MEMBRANE PROTEIN ASSEMBLY FACTOR BAME"/>
    <property type="match status" value="1"/>
</dbReference>
<sequence>MHRIFVCAALASTLFVTGACSLTLPSFYKTKIRQGNYLEQSALNSLHAGMTRTQVQALMGSPLLTDPFHQNRWDYVYIYRPGTYDDGEPEERHVTLFFDGEVLSRIEYAKP</sequence>
<dbReference type="PANTHER" id="PTHR37482">
    <property type="entry name" value="OUTER MEMBRANE PROTEIN ASSEMBLY FACTOR BAME"/>
    <property type="match status" value="1"/>
</dbReference>
<evidence type="ECO:0000259" key="6">
    <source>
        <dbReference type="Pfam" id="PF04355"/>
    </source>
</evidence>
<comment type="subunit">
    <text evidence="4">Part of the Bam complex.</text>
</comment>
<comment type="function">
    <text evidence="4">Part of the outer membrane protein assembly complex, which is involved in assembly and insertion of beta-barrel proteins into the outer membrane.</text>
</comment>
<proteinExistence type="inferred from homology"/>
<dbReference type="GO" id="GO:0043165">
    <property type="term" value="P:Gram-negative-bacterium-type cell outer membrane assembly"/>
    <property type="evidence" value="ECO:0007669"/>
    <property type="project" value="UniProtKB-UniRule"/>
</dbReference>
<evidence type="ECO:0000313" key="8">
    <source>
        <dbReference type="Proteomes" id="UP000246569"/>
    </source>
</evidence>
<dbReference type="Proteomes" id="UP000246569">
    <property type="component" value="Unassembled WGS sequence"/>
</dbReference>
<keyword evidence="8" id="KW-1185">Reference proteome</keyword>
<keyword evidence="4" id="KW-0564">Palmitate</keyword>
<feature type="signal peptide" evidence="5">
    <location>
        <begin position="1"/>
        <end position="18"/>
    </location>
</feature>
<dbReference type="EMBL" id="QGTJ01000007">
    <property type="protein sequence ID" value="PWV60489.1"/>
    <property type="molecule type" value="Genomic_DNA"/>
</dbReference>
<name>A0A317MT47_9GAMM</name>
<dbReference type="GO" id="GO:1990063">
    <property type="term" value="C:Bam protein complex"/>
    <property type="evidence" value="ECO:0007669"/>
    <property type="project" value="TreeGrafter"/>
</dbReference>
<dbReference type="InterPro" id="IPR007450">
    <property type="entry name" value="BamE_dom"/>
</dbReference>
<keyword evidence="1 4" id="KW-0732">Signal</keyword>
<dbReference type="OrthoDB" id="9808250at2"/>
<comment type="similarity">
    <text evidence="4">Belongs to the BamE family.</text>
</comment>
<dbReference type="GO" id="GO:0051205">
    <property type="term" value="P:protein insertion into membrane"/>
    <property type="evidence" value="ECO:0007669"/>
    <property type="project" value="UniProtKB-UniRule"/>
</dbReference>
<dbReference type="RefSeq" id="WP_110018979.1">
    <property type="nucleotide sequence ID" value="NZ_QGTJ01000007.1"/>
</dbReference>
<dbReference type="Pfam" id="PF04355">
    <property type="entry name" value="BamE"/>
    <property type="match status" value="1"/>
</dbReference>
<keyword evidence="4" id="KW-0449">Lipoprotein</keyword>
<feature type="chain" id="PRO_5016471049" description="Outer membrane protein assembly factor BamE" evidence="5">
    <location>
        <begin position="19"/>
        <end position="111"/>
    </location>
</feature>
<dbReference type="AlphaFoldDB" id="A0A317MT47"/>
<protein>
    <recommendedName>
        <fullName evidence="4">Outer membrane protein assembly factor BamE</fullName>
    </recommendedName>
</protein>
<organism evidence="7 8">
    <name type="scientific">Plasticicumulans acidivorans</name>
    <dbReference type="NCBI Taxonomy" id="886464"/>
    <lineage>
        <taxon>Bacteria</taxon>
        <taxon>Pseudomonadati</taxon>
        <taxon>Pseudomonadota</taxon>
        <taxon>Gammaproteobacteria</taxon>
        <taxon>Candidatus Competibacteraceae</taxon>
        <taxon>Plasticicumulans</taxon>
    </lineage>
</organism>
<gene>
    <name evidence="4" type="primary">bamE</name>
    <name evidence="7" type="ORF">C7443_10763</name>
</gene>
<evidence type="ECO:0000313" key="7">
    <source>
        <dbReference type="EMBL" id="PWV60489.1"/>
    </source>
</evidence>
<evidence type="ECO:0000256" key="4">
    <source>
        <dbReference type="HAMAP-Rule" id="MF_00925"/>
    </source>
</evidence>
<dbReference type="PROSITE" id="PS51257">
    <property type="entry name" value="PROKAR_LIPOPROTEIN"/>
    <property type="match status" value="1"/>
</dbReference>
<evidence type="ECO:0000256" key="2">
    <source>
        <dbReference type="ARBA" id="ARBA00023136"/>
    </source>
</evidence>
<dbReference type="InterPro" id="IPR037873">
    <property type="entry name" value="BamE-like"/>
</dbReference>